<dbReference type="InParanoid" id="A0A0C2SXT4"/>
<evidence type="ECO:0000256" key="1">
    <source>
        <dbReference type="SAM" id="Phobius"/>
    </source>
</evidence>
<accession>A0A0C2SXT4</accession>
<evidence type="ECO:0000313" key="3">
    <source>
        <dbReference type="Proteomes" id="UP000054549"/>
    </source>
</evidence>
<protein>
    <submittedName>
        <fullName evidence="2">Uncharacterized protein</fullName>
    </submittedName>
</protein>
<gene>
    <name evidence="2" type="ORF">M378DRAFT_288506</name>
</gene>
<dbReference type="HOGENOM" id="CLU_2003329_0_0_1"/>
<dbReference type="EMBL" id="KN818326">
    <property type="protein sequence ID" value="KIL58944.1"/>
    <property type="molecule type" value="Genomic_DNA"/>
</dbReference>
<keyword evidence="1" id="KW-0472">Membrane</keyword>
<organism evidence="2 3">
    <name type="scientific">Amanita muscaria (strain Koide BX008)</name>
    <dbReference type="NCBI Taxonomy" id="946122"/>
    <lineage>
        <taxon>Eukaryota</taxon>
        <taxon>Fungi</taxon>
        <taxon>Dikarya</taxon>
        <taxon>Basidiomycota</taxon>
        <taxon>Agaricomycotina</taxon>
        <taxon>Agaricomycetes</taxon>
        <taxon>Agaricomycetidae</taxon>
        <taxon>Agaricales</taxon>
        <taxon>Pluteineae</taxon>
        <taxon>Amanitaceae</taxon>
        <taxon>Amanita</taxon>
    </lineage>
</organism>
<keyword evidence="1" id="KW-0812">Transmembrane</keyword>
<reference evidence="2 3" key="1">
    <citation type="submission" date="2014-04" db="EMBL/GenBank/DDBJ databases">
        <title>Evolutionary Origins and Diversification of the Mycorrhizal Mutualists.</title>
        <authorList>
            <consortium name="DOE Joint Genome Institute"/>
            <consortium name="Mycorrhizal Genomics Consortium"/>
            <person name="Kohler A."/>
            <person name="Kuo A."/>
            <person name="Nagy L.G."/>
            <person name="Floudas D."/>
            <person name="Copeland A."/>
            <person name="Barry K.W."/>
            <person name="Cichocki N."/>
            <person name="Veneault-Fourrey C."/>
            <person name="LaButti K."/>
            <person name="Lindquist E.A."/>
            <person name="Lipzen A."/>
            <person name="Lundell T."/>
            <person name="Morin E."/>
            <person name="Murat C."/>
            <person name="Riley R."/>
            <person name="Ohm R."/>
            <person name="Sun H."/>
            <person name="Tunlid A."/>
            <person name="Henrissat B."/>
            <person name="Grigoriev I.V."/>
            <person name="Hibbett D.S."/>
            <person name="Martin F."/>
        </authorList>
    </citation>
    <scope>NUCLEOTIDE SEQUENCE [LARGE SCALE GENOMIC DNA]</scope>
    <source>
        <strain evidence="2 3">Koide BX008</strain>
    </source>
</reference>
<name>A0A0C2SXT4_AMAMK</name>
<proteinExistence type="predicted"/>
<feature type="transmembrane region" description="Helical" evidence="1">
    <location>
        <begin position="12"/>
        <end position="39"/>
    </location>
</feature>
<sequence>MAIIRHFEQTRKMITCVVVFLHCHWWSVSFGILITTGLLQHKVKMFCMISRGRSSIDMSLLEVVSQILTNKFFHILELWKARAKRASQRGFKLTLYLCDACDYGIKRANFETSVDYQWLVLRWT</sequence>
<dbReference type="Proteomes" id="UP000054549">
    <property type="component" value="Unassembled WGS sequence"/>
</dbReference>
<evidence type="ECO:0000313" key="2">
    <source>
        <dbReference type="EMBL" id="KIL58944.1"/>
    </source>
</evidence>
<dbReference type="AlphaFoldDB" id="A0A0C2SXT4"/>
<keyword evidence="3" id="KW-1185">Reference proteome</keyword>
<keyword evidence="1" id="KW-1133">Transmembrane helix</keyword>